<evidence type="ECO:0000313" key="2">
    <source>
        <dbReference type="EMBL" id="KAJ8383455.1"/>
    </source>
</evidence>
<gene>
    <name evidence="2" type="ORF">AAFF_G00220510</name>
</gene>
<organism evidence="2 3">
    <name type="scientific">Aldrovandia affinis</name>
    <dbReference type="NCBI Taxonomy" id="143900"/>
    <lineage>
        <taxon>Eukaryota</taxon>
        <taxon>Metazoa</taxon>
        <taxon>Chordata</taxon>
        <taxon>Craniata</taxon>
        <taxon>Vertebrata</taxon>
        <taxon>Euteleostomi</taxon>
        <taxon>Actinopterygii</taxon>
        <taxon>Neopterygii</taxon>
        <taxon>Teleostei</taxon>
        <taxon>Notacanthiformes</taxon>
        <taxon>Halosauridae</taxon>
        <taxon>Aldrovandia</taxon>
    </lineage>
</organism>
<reference evidence="2" key="1">
    <citation type="journal article" date="2023" name="Science">
        <title>Genome structures resolve the early diversification of teleost fishes.</title>
        <authorList>
            <person name="Parey E."/>
            <person name="Louis A."/>
            <person name="Montfort J."/>
            <person name="Bouchez O."/>
            <person name="Roques C."/>
            <person name="Iampietro C."/>
            <person name="Lluch J."/>
            <person name="Castinel A."/>
            <person name="Donnadieu C."/>
            <person name="Desvignes T."/>
            <person name="Floi Bucao C."/>
            <person name="Jouanno E."/>
            <person name="Wen M."/>
            <person name="Mejri S."/>
            <person name="Dirks R."/>
            <person name="Jansen H."/>
            <person name="Henkel C."/>
            <person name="Chen W.J."/>
            <person name="Zahm M."/>
            <person name="Cabau C."/>
            <person name="Klopp C."/>
            <person name="Thompson A.W."/>
            <person name="Robinson-Rechavi M."/>
            <person name="Braasch I."/>
            <person name="Lecointre G."/>
            <person name="Bobe J."/>
            <person name="Postlethwait J.H."/>
            <person name="Berthelot C."/>
            <person name="Roest Crollius H."/>
            <person name="Guiguen Y."/>
        </authorList>
    </citation>
    <scope>NUCLEOTIDE SEQUENCE</scope>
    <source>
        <strain evidence="2">NC1722</strain>
    </source>
</reference>
<dbReference type="Proteomes" id="UP001221898">
    <property type="component" value="Unassembled WGS sequence"/>
</dbReference>
<name>A0AAD7RG66_9TELE</name>
<evidence type="ECO:0000313" key="3">
    <source>
        <dbReference type="Proteomes" id="UP001221898"/>
    </source>
</evidence>
<keyword evidence="3" id="KW-1185">Reference proteome</keyword>
<dbReference type="AlphaFoldDB" id="A0AAD7RG66"/>
<dbReference type="EMBL" id="JAINUG010000293">
    <property type="protein sequence ID" value="KAJ8383455.1"/>
    <property type="molecule type" value="Genomic_DNA"/>
</dbReference>
<protein>
    <submittedName>
        <fullName evidence="2">Uncharacterized protein</fullName>
    </submittedName>
</protein>
<accession>A0AAD7RG66</accession>
<feature type="region of interest" description="Disordered" evidence="1">
    <location>
        <begin position="31"/>
        <end position="70"/>
    </location>
</feature>
<comment type="caution">
    <text evidence="2">The sequence shown here is derived from an EMBL/GenBank/DDBJ whole genome shotgun (WGS) entry which is preliminary data.</text>
</comment>
<proteinExistence type="predicted"/>
<sequence>MWRDGGAGMGTKSECRTLTFLRWERERVPAGRPPGARWNFTSSPQRGGERALRSRVPNLRSNSLSPGACPPLRPPSTEHLCCPCEWDG</sequence>
<evidence type="ECO:0000256" key="1">
    <source>
        <dbReference type="SAM" id="MobiDB-lite"/>
    </source>
</evidence>